<accession>A0ABR7LUP5</accession>
<comment type="caution">
    <text evidence="1">The sequence shown here is derived from an EMBL/GenBank/DDBJ whole genome shotgun (WGS) entry which is preliminary data.</text>
</comment>
<dbReference type="InterPro" id="IPR011990">
    <property type="entry name" value="TPR-like_helical_dom_sf"/>
</dbReference>
<gene>
    <name evidence="1" type="ORF">HKK74_23905</name>
</gene>
<evidence type="ECO:0000313" key="2">
    <source>
        <dbReference type="Proteomes" id="UP000805614"/>
    </source>
</evidence>
<dbReference type="Proteomes" id="UP000805614">
    <property type="component" value="Unassembled WGS sequence"/>
</dbReference>
<reference evidence="1 2" key="1">
    <citation type="submission" date="2020-06" db="EMBL/GenBank/DDBJ databases">
        <title>Actinomadura xiongansis sp. nov., isolated from soil of Baiyangdian.</title>
        <authorList>
            <person name="Zhang X."/>
        </authorList>
    </citation>
    <scope>NUCLEOTIDE SEQUENCE [LARGE SCALE GENOMIC DNA]</scope>
    <source>
        <strain evidence="1 2">HBUM206468</strain>
    </source>
</reference>
<proteinExistence type="predicted"/>
<dbReference type="SUPFAM" id="SSF48452">
    <property type="entry name" value="TPR-like"/>
    <property type="match status" value="1"/>
</dbReference>
<sequence length="409" mass="46149">MADALCRTTTALREGLACDEERIRRWERGEVLWPHPPYRKALEELTGRTVEELGFVPKSKQKERQRLLMGRVVPADAMKAEAELFDTMELARMAEISDVGPGTLEAIEEAVDLLCRAYPSADAALLRDRTKRRLKYVLDLLKGRLTLHQHRELLVQAGWLAALLGCLHYDLGQREQAEAARQAAYQMGKQTGHGELMGWAYEMSSWFALVEGRYEEVIHAAQRGQDLAGSTSATVQLTLKEAQGYARLGPSHQQEARQALERGATILGRLATPSRPEHHFVFDHSKWIFYASTIYTWLDDNDRAEEHAREIITRHSRDDGASDAPMRTADARINLGMIHARRGDLDAAVQEGLSAFDYDRQNYDLAARGEDLADILGERFPTEPLTAQFHELLIAARDALRRNRPESLG</sequence>
<dbReference type="RefSeq" id="WP_187245560.1">
    <property type="nucleotide sequence ID" value="NZ_BAAAOK010000014.1"/>
</dbReference>
<protein>
    <submittedName>
        <fullName evidence="1">XRE family transcriptional regulator</fullName>
    </submittedName>
</protein>
<dbReference type="Gene3D" id="1.25.40.10">
    <property type="entry name" value="Tetratricopeptide repeat domain"/>
    <property type="match status" value="1"/>
</dbReference>
<keyword evidence="2" id="KW-1185">Reference proteome</keyword>
<name>A0ABR7LUP5_9ACTN</name>
<evidence type="ECO:0000313" key="1">
    <source>
        <dbReference type="EMBL" id="MBC6468516.1"/>
    </source>
</evidence>
<organism evidence="1 2">
    <name type="scientific">Actinomadura alba</name>
    <dbReference type="NCBI Taxonomy" id="406431"/>
    <lineage>
        <taxon>Bacteria</taxon>
        <taxon>Bacillati</taxon>
        <taxon>Actinomycetota</taxon>
        <taxon>Actinomycetes</taxon>
        <taxon>Streptosporangiales</taxon>
        <taxon>Thermomonosporaceae</taxon>
        <taxon>Actinomadura</taxon>
    </lineage>
</organism>
<dbReference type="EMBL" id="JABVEC010000019">
    <property type="protein sequence ID" value="MBC6468516.1"/>
    <property type="molecule type" value="Genomic_DNA"/>
</dbReference>